<dbReference type="Gene3D" id="3.40.1160.10">
    <property type="entry name" value="Acetylglutamate kinase-like"/>
    <property type="match status" value="2"/>
</dbReference>
<dbReference type="Proteomes" id="UP000823964">
    <property type="component" value="Unassembled WGS sequence"/>
</dbReference>
<dbReference type="InterPro" id="IPR036393">
    <property type="entry name" value="AceGlu_kinase-like_sf"/>
</dbReference>
<comment type="caution">
    <text evidence="5">The sequence shown here is derived from an EMBL/GenBank/DDBJ whole genome shotgun (WGS) entry which is preliminary data.</text>
</comment>
<evidence type="ECO:0000313" key="6">
    <source>
        <dbReference type="Proteomes" id="UP000823964"/>
    </source>
</evidence>
<proteinExistence type="predicted"/>
<evidence type="ECO:0000313" key="5">
    <source>
        <dbReference type="EMBL" id="HIX19606.1"/>
    </source>
</evidence>
<evidence type="ECO:0000256" key="1">
    <source>
        <dbReference type="ARBA" id="ARBA00004730"/>
    </source>
</evidence>
<evidence type="ECO:0000259" key="4">
    <source>
        <dbReference type="PROSITE" id="PS51186"/>
    </source>
</evidence>
<feature type="non-terminal residue" evidence="5">
    <location>
        <position position="264"/>
    </location>
</feature>
<sequence>MNVRSVLEYVPYFRGRLFVVHIDAELLAADELVDALLDADALHEIGVRLVLVAEGSDTRILEQRAGECEIHAAVAEQALSEGEAACARVREIIERHQVAIVASGTEGRFDDGSVELAVRLGASKYVTLQAGGVPCRQGQPIFAILESEAEHAADCTHADELKQAAALCRRGIPRVHLLDGRHRGVMLDEFFSEEGVGTMVHSDSYREIRPLHEDDIPELLSMIARSMADAKLVHRSYESIHEHLDSYYVYTLDDTIVGCVAIYP</sequence>
<dbReference type="PANTHER" id="PTHR30602:SF12">
    <property type="entry name" value="AMINO-ACID ACETYLTRANSFERASE NAGS1, CHLOROPLASTIC-RELATED"/>
    <property type="match status" value="1"/>
</dbReference>
<dbReference type="EMBL" id="DXFQ01000053">
    <property type="protein sequence ID" value="HIX19606.1"/>
    <property type="molecule type" value="Genomic_DNA"/>
</dbReference>
<keyword evidence="2" id="KW-0808">Transferase</keyword>
<accession>A0A9D1VAJ8</accession>
<dbReference type="GO" id="GO:0005737">
    <property type="term" value="C:cytoplasm"/>
    <property type="evidence" value="ECO:0007669"/>
    <property type="project" value="InterPro"/>
</dbReference>
<feature type="domain" description="N-acetyltransferase" evidence="4">
    <location>
        <begin position="206"/>
        <end position="264"/>
    </location>
</feature>
<evidence type="ECO:0000256" key="3">
    <source>
        <dbReference type="ARBA" id="ARBA00023315"/>
    </source>
</evidence>
<name>A0A9D1VAJ8_9BACT</name>
<keyword evidence="3" id="KW-0012">Acyltransferase</keyword>
<evidence type="ECO:0000256" key="2">
    <source>
        <dbReference type="ARBA" id="ARBA00022679"/>
    </source>
</evidence>
<dbReference type="InterPro" id="IPR000182">
    <property type="entry name" value="GNAT_dom"/>
</dbReference>
<dbReference type="InterPro" id="IPR010167">
    <property type="entry name" value="NH2A_AcTrfase"/>
</dbReference>
<dbReference type="GO" id="GO:0006526">
    <property type="term" value="P:L-arginine biosynthetic process"/>
    <property type="evidence" value="ECO:0007669"/>
    <property type="project" value="InterPro"/>
</dbReference>
<organism evidence="5 6">
    <name type="scientific">Candidatus Akkermansia intestinigallinarum</name>
    <dbReference type="NCBI Taxonomy" id="2838431"/>
    <lineage>
        <taxon>Bacteria</taxon>
        <taxon>Pseudomonadati</taxon>
        <taxon>Verrucomicrobiota</taxon>
        <taxon>Verrucomicrobiia</taxon>
        <taxon>Verrucomicrobiales</taxon>
        <taxon>Akkermansiaceae</taxon>
        <taxon>Akkermansia</taxon>
    </lineage>
</organism>
<dbReference type="PANTHER" id="PTHR30602">
    <property type="entry name" value="AMINO-ACID ACETYLTRANSFERASE"/>
    <property type="match status" value="1"/>
</dbReference>
<dbReference type="PROSITE" id="PS51186">
    <property type="entry name" value="GNAT"/>
    <property type="match status" value="1"/>
</dbReference>
<dbReference type="SUPFAM" id="SSF55729">
    <property type="entry name" value="Acyl-CoA N-acyltransferases (Nat)"/>
    <property type="match status" value="1"/>
</dbReference>
<reference evidence="5" key="1">
    <citation type="journal article" date="2021" name="PeerJ">
        <title>Extensive microbial diversity within the chicken gut microbiome revealed by metagenomics and culture.</title>
        <authorList>
            <person name="Gilroy R."/>
            <person name="Ravi A."/>
            <person name="Getino M."/>
            <person name="Pursley I."/>
            <person name="Horton D.L."/>
            <person name="Alikhan N.F."/>
            <person name="Baker D."/>
            <person name="Gharbi K."/>
            <person name="Hall N."/>
            <person name="Watson M."/>
            <person name="Adriaenssens E.M."/>
            <person name="Foster-Nyarko E."/>
            <person name="Jarju S."/>
            <person name="Secka A."/>
            <person name="Antonio M."/>
            <person name="Oren A."/>
            <person name="Chaudhuri R.R."/>
            <person name="La Ragione R."/>
            <person name="Hildebrand F."/>
            <person name="Pallen M.J."/>
        </authorList>
    </citation>
    <scope>NUCLEOTIDE SEQUENCE</scope>
    <source>
        <strain evidence="5">14975</strain>
    </source>
</reference>
<comment type="pathway">
    <text evidence="1">Amino-acid biosynthesis; L-arginine biosynthesis.</text>
</comment>
<dbReference type="SUPFAM" id="SSF53633">
    <property type="entry name" value="Carbamate kinase-like"/>
    <property type="match status" value="1"/>
</dbReference>
<gene>
    <name evidence="5" type="ORF">H9862_03260</name>
</gene>
<reference evidence="5" key="2">
    <citation type="submission" date="2021-04" db="EMBL/GenBank/DDBJ databases">
        <authorList>
            <person name="Gilroy R."/>
        </authorList>
    </citation>
    <scope>NUCLEOTIDE SEQUENCE</scope>
    <source>
        <strain evidence="5">14975</strain>
    </source>
</reference>
<dbReference type="InterPro" id="IPR016181">
    <property type="entry name" value="Acyl_CoA_acyltransferase"/>
</dbReference>
<protein>
    <recommendedName>
        <fullName evidence="4">N-acetyltransferase domain-containing protein</fullName>
    </recommendedName>
</protein>
<dbReference type="GO" id="GO:0004042">
    <property type="term" value="F:L-glutamate N-acetyltransferase activity"/>
    <property type="evidence" value="ECO:0007669"/>
    <property type="project" value="InterPro"/>
</dbReference>
<dbReference type="AlphaFoldDB" id="A0A9D1VAJ8"/>
<dbReference type="Gene3D" id="3.40.630.30">
    <property type="match status" value="1"/>
</dbReference>